<feature type="domain" description="C2H2-type" evidence="14">
    <location>
        <begin position="1209"/>
        <end position="1236"/>
    </location>
</feature>
<keyword evidence="10" id="KW-0804">Transcription</keyword>
<dbReference type="FunFam" id="3.30.160.60:FF:000301">
    <property type="entry name" value="Zinc finger protein 236"/>
    <property type="match status" value="2"/>
</dbReference>
<evidence type="ECO:0000256" key="13">
    <source>
        <dbReference type="SAM" id="MobiDB-lite"/>
    </source>
</evidence>
<feature type="domain" description="C2H2-type" evidence="14">
    <location>
        <begin position="1980"/>
        <end position="2007"/>
    </location>
</feature>
<evidence type="ECO:0000256" key="3">
    <source>
        <dbReference type="ARBA" id="ARBA00006991"/>
    </source>
</evidence>
<dbReference type="GO" id="GO:0008270">
    <property type="term" value="F:zinc ion binding"/>
    <property type="evidence" value="ECO:0007669"/>
    <property type="project" value="UniProtKB-KW"/>
</dbReference>
<feature type="domain" description="C2H2-type" evidence="14">
    <location>
        <begin position="1235"/>
        <end position="1263"/>
    </location>
</feature>
<evidence type="ECO:0000256" key="11">
    <source>
        <dbReference type="ARBA" id="ARBA00023242"/>
    </source>
</evidence>
<dbReference type="PANTHER" id="PTHR24396">
    <property type="entry name" value="ZINC FINGER PROTEIN"/>
    <property type="match status" value="1"/>
</dbReference>
<feature type="domain" description="C2H2-type" evidence="14">
    <location>
        <begin position="681"/>
        <end position="708"/>
    </location>
</feature>
<dbReference type="InterPro" id="IPR013087">
    <property type="entry name" value="Znf_C2H2_type"/>
</dbReference>
<feature type="compositionally biased region" description="Basic and acidic residues" evidence="13">
    <location>
        <begin position="643"/>
        <end position="654"/>
    </location>
</feature>
<dbReference type="PROSITE" id="PS50157">
    <property type="entry name" value="ZINC_FINGER_C2H2_2"/>
    <property type="match status" value="27"/>
</dbReference>
<evidence type="ECO:0000256" key="1">
    <source>
        <dbReference type="ARBA" id="ARBA00003767"/>
    </source>
</evidence>
<evidence type="ECO:0000256" key="12">
    <source>
        <dbReference type="PROSITE-ProRule" id="PRU00042"/>
    </source>
</evidence>
<comment type="caution">
    <text evidence="15">The sequence shown here is derived from an EMBL/GenBank/DDBJ whole genome shotgun (WGS) entry which is preliminary data.</text>
</comment>
<dbReference type="STRING" id="33528.ENSGAFP00000002774"/>
<feature type="compositionally biased region" description="Low complexity" evidence="13">
    <location>
        <begin position="549"/>
        <end position="559"/>
    </location>
</feature>
<feature type="domain" description="C2H2-type" evidence="14">
    <location>
        <begin position="1401"/>
        <end position="1428"/>
    </location>
</feature>
<comment type="function">
    <text evidence="1">May be involved in transcriptional regulation.</text>
</comment>
<evidence type="ECO:0000313" key="15">
    <source>
        <dbReference type="EMBL" id="PWA32317.1"/>
    </source>
</evidence>
<evidence type="ECO:0000256" key="10">
    <source>
        <dbReference type="ARBA" id="ARBA00023163"/>
    </source>
</evidence>
<accession>A0A315WA41</accession>
<feature type="domain" description="C2H2-type" evidence="14">
    <location>
        <begin position="295"/>
        <end position="322"/>
    </location>
</feature>
<feature type="domain" description="C2H2-type" evidence="14">
    <location>
        <begin position="1952"/>
        <end position="1979"/>
    </location>
</feature>
<feature type="domain" description="C2H2-type" evidence="14">
    <location>
        <begin position="239"/>
        <end position="267"/>
    </location>
</feature>
<dbReference type="Proteomes" id="UP000250572">
    <property type="component" value="Unassembled WGS sequence"/>
</dbReference>
<evidence type="ECO:0000256" key="4">
    <source>
        <dbReference type="ARBA" id="ARBA00022723"/>
    </source>
</evidence>
<dbReference type="FunFam" id="3.30.160.60:FF:001267">
    <property type="entry name" value="Zinc finger protein 236"/>
    <property type="match status" value="1"/>
</dbReference>
<dbReference type="Gene3D" id="3.30.160.60">
    <property type="entry name" value="Classic Zinc Finger"/>
    <property type="match status" value="25"/>
</dbReference>
<keyword evidence="4" id="KW-0479">Metal-binding</keyword>
<feature type="compositionally biased region" description="Basic and acidic residues" evidence="13">
    <location>
        <begin position="1280"/>
        <end position="1289"/>
    </location>
</feature>
<feature type="domain" description="C2H2-type" evidence="14">
    <location>
        <begin position="737"/>
        <end position="764"/>
    </location>
</feature>
<dbReference type="FunFam" id="3.30.160.60:FF:000573">
    <property type="entry name" value="Putative zinc finger protein 236"/>
    <property type="match status" value="2"/>
</dbReference>
<keyword evidence="8" id="KW-0805">Transcription regulation</keyword>
<keyword evidence="11" id="KW-0539">Nucleus</keyword>
<feature type="domain" description="C2H2-type" evidence="14">
    <location>
        <begin position="909"/>
        <end position="936"/>
    </location>
</feature>
<dbReference type="FunFam" id="3.30.160.60:FF:000481">
    <property type="entry name" value="zinc finger protein 236"/>
    <property type="match status" value="1"/>
</dbReference>
<evidence type="ECO:0000256" key="5">
    <source>
        <dbReference type="ARBA" id="ARBA00022737"/>
    </source>
</evidence>
<feature type="region of interest" description="Disordered" evidence="13">
    <location>
        <begin position="1857"/>
        <end position="1879"/>
    </location>
</feature>
<evidence type="ECO:0000256" key="9">
    <source>
        <dbReference type="ARBA" id="ARBA00023125"/>
    </source>
</evidence>
<dbReference type="GO" id="GO:0000981">
    <property type="term" value="F:DNA-binding transcription factor activity, RNA polymerase II-specific"/>
    <property type="evidence" value="ECO:0007669"/>
    <property type="project" value="TreeGrafter"/>
</dbReference>
<feature type="region of interest" description="Disordered" evidence="13">
    <location>
        <begin position="1447"/>
        <end position="1504"/>
    </location>
</feature>
<feature type="domain" description="C2H2-type" evidence="14">
    <location>
        <begin position="1916"/>
        <end position="1938"/>
    </location>
</feature>
<comment type="similarity">
    <text evidence="3">Belongs to the krueppel C2H2-type zinc-finger protein family.</text>
</comment>
<feature type="domain" description="C2H2-type" evidence="14">
    <location>
        <begin position="765"/>
        <end position="787"/>
    </location>
</feature>
<evidence type="ECO:0000256" key="8">
    <source>
        <dbReference type="ARBA" id="ARBA00023015"/>
    </source>
</evidence>
<dbReference type="FunFam" id="3.30.160.60:FF:002349">
    <property type="entry name" value="Zinc finger and BTB domain-containing 40"/>
    <property type="match status" value="1"/>
</dbReference>
<dbReference type="FunFam" id="3.30.160.60:FF:000308">
    <property type="entry name" value="zinc finger protein 236 isoform X1"/>
    <property type="match status" value="1"/>
</dbReference>
<dbReference type="FunFam" id="3.30.160.60:FF:001093">
    <property type="entry name" value="Zinc finger protein 236"/>
    <property type="match status" value="1"/>
</dbReference>
<keyword evidence="5" id="KW-0677">Repeat</keyword>
<feature type="compositionally biased region" description="Polar residues" evidence="13">
    <location>
        <begin position="618"/>
        <end position="642"/>
    </location>
</feature>
<feature type="domain" description="C2H2-type" evidence="14">
    <location>
        <begin position="1153"/>
        <end position="1180"/>
    </location>
</feature>
<feature type="compositionally biased region" description="Basic and acidic residues" evidence="13">
    <location>
        <begin position="222"/>
        <end position="231"/>
    </location>
</feature>
<dbReference type="FunFam" id="3.30.160.60:FF:000446">
    <property type="entry name" value="Zinc finger protein"/>
    <property type="match status" value="1"/>
</dbReference>
<feature type="region of interest" description="Disordered" evidence="13">
    <location>
        <begin position="618"/>
        <end position="654"/>
    </location>
</feature>
<keyword evidence="9" id="KW-0238">DNA-binding</keyword>
<keyword evidence="7" id="KW-0862">Zinc</keyword>
<dbReference type="FunFam" id="3.30.160.60:FF:000226">
    <property type="entry name" value="Zinc finger protein 236 variant"/>
    <property type="match status" value="2"/>
</dbReference>
<protein>
    <recommendedName>
        <fullName evidence="14">C2H2-type domain-containing protein</fullName>
    </recommendedName>
</protein>
<evidence type="ECO:0000256" key="7">
    <source>
        <dbReference type="ARBA" id="ARBA00022833"/>
    </source>
</evidence>
<dbReference type="GO" id="GO:0005634">
    <property type="term" value="C:nucleus"/>
    <property type="evidence" value="ECO:0007669"/>
    <property type="project" value="UniProtKB-SubCell"/>
</dbReference>
<feature type="domain" description="C2H2-type" evidence="14">
    <location>
        <begin position="1373"/>
        <end position="1400"/>
    </location>
</feature>
<feature type="region of interest" description="Disordered" evidence="13">
    <location>
        <begin position="1260"/>
        <end position="1289"/>
    </location>
</feature>
<dbReference type="FunFam" id="3.30.160.60:FF:000376">
    <property type="entry name" value="Zinc finger protein 236"/>
    <property type="match status" value="2"/>
</dbReference>
<dbReference type="PROSITE" id="PS00028">
    <property type="entry name" value="ZINC_FINGER_C2H2_1"/>
    <property type="match status" value="29"/>
</dbReference>
<feature type="domain" description="C2H2-type" evidence="14">
    <location>
        <begin position="937"/>
        <end position="964"/>
    </location>
</feature>
<dbReference type="Pfam" id="PF13912">
    <property type="entry name" value="zf-C2H2_6"/>
    <property type="match status" value="1"/>
</dbReference>
<evidence type="ECO:0000256" key="6">
    <source>
        <dbReference type="ARBA" id="ARBA00022771"/>
    </source>
</evidence>
<dbReference type="FunFam" id="3.30.160.60:FF:000385">
    <property type="entry name" value="Zinc finger protein 236 variant"/>
    <property type="match status" value="1"/>
</dbReference>
<dbReference type="InterPro" id="IPR036236">
    <property type="entry name" value="Znf_C2H2_sf"/>
</dbReference>
<organism evidence="15 16">
    <name type="scientific">Gambusia affinis</name>
    <name type="common">Western mosquitofish</name>
    <name type="synonym">Heterandria affinis</name>
    <dbReference type="NCBI Taxonomy" id="33528"/>
    <lineage>
        <taxon>Eukaryota</taxon>
        <taxon>Metazoa</taxon>
        <taxon>Chordata</taxon>
        <taxon>Craniata</taxon>
        <taxon>Vertebrata</taxon>
        <taxon>Euteleostomi</taxon>
        <taxon>Actinopterygii</taxon>
        <taxon>Neopterygii</taxon>
        <taxon>Teleostei</taxon>
        <taxon>Neoteleostei</taxon>
        <taxon>Acanthomorphata</taxon>
        <taxon>Ovalentaria</taxon>
        <taxon>Atherinomorphae</taxon>
        <taxon>Cyprinodontiformes</taxon>
        <taxon>Poeciliidae</taxon>
        <taxon>Poeciliinae</taxon>
        <taxon>Gambusia</taxon>
    </lineage>
</organism>
<dbReference type="GO" id="GO:0000978">
    <property type="term" value="F:RNA polymerase II cis-regulatory region sequence-specific DNA binding"/>
    <property type="evidence" value="ECO:0007669"/>
    <property type="project" value="TreeGrafter"/>
</dbReference>
<feature type="domain" description="C2H2-type" evidence="14">
    <location>
        <begin position="352"/>
        <end position="379"/>
    </location>
</feature>
<dbReference type="FunFam" id="3.30.160.60:FF:000264">
    <property type="entry name" value="Zinc finger protein 236"/>
    <property type="match status" value="2"/>
</dbReference>
<feature type="region of interest" description="Disordered" evidence="13">
    <location>
        <begin position="210"/>
        <end position="231"/>
    </location>
</feature>
<feature type="domain" description="C2H2-type" evidence="14">
    <location>
        <begin position="1181"/>
        <end position="1208"/>
    </location>
</feature>
<keyword evidence="16" id="KW-1185">Reference proteome</keyword>
<evidence type="ECO:0000259" key="14">
    <source>
        <dbReference type="PROSITE" id="PS50157"/>
    </source>
</evidence>
<dbReference type="EMBL" id="NHOQ01000190">
    <property type="protein sequence ID" value="PWA32317.1"/>
    <property type="molecule type" value="Genomic_DNA"/>
</dbReference>
<reference evidence="15 16" key="1">
    <citation type="journal article" date="2018" name="G3 (Bethesda)">
        <title>A High-Quality Reference Genome for the Invasive Mosquitofish Gambusia affinis Using a Chicago Library.</title>
        <authorList>
            <person name="Hoffberg S.L."/>
            <person name="Troendle N.J."/>
            <person name="Glenn T.C."/>
            <person name="Mahmud O."/>
            <person name="Louha S."/>
            <person name="Chalopin D."/>
            <person name="Bennetzen J.L."/>
            <person name="Mauricio R."/>
        </authorList>
    </citation>
    <scope>NUCLEOTIDE SEQUENCE [LARGE SCALE GENOMIC DNA]</scope>
    <source>
        <strain evidence="15">NE01/NJP1002.9</strain>
        <tissue evidence="15">Muscle</tissue>
    </source>
</reference>
<feature type="domain" description="C2H2-type" evidence="14">
    <location>
        <begin position="1345"/>
        <end position="1372"/>
    </location>
</feature>
<feature type="domain" description="C2H2-type" evidence="14">
    <location>
        <begin position="384"/>
        <end position="411"/>
    </location>
</feature>
<feature type="domain" description="C2H2-type" evidence="14">
    <location>
        <begin position="268"/>
        <end position="295"/>
    </location>
</feature>
<sequence length="2073" mass="229358">MWDADKQIMMITIVTTVTVKNKTQRDIKIQNMGLQYGVTMKPKNDQLHGSRQRSLAARAGGKPGHTWEEKMLAECEMIPHLQSAANKHPISKSDSRLALASWKRPNRGKKRTPQRQKKREREERGIGGRAQPWRPRLNNLRPSQRNRCAPKMSVLSGWFTYSRRVKRLTLPVWKMKKNTGESHLLGLISEENMTESPFWKRIVHSTTVLSTGTMPRGRPRKLNLDRKDETGFSDGSREKKCTICSQTFTKESKLQKHLREHELNDKPHRCDQCPQTFNVEFNLTLHKSTHNTSDFTCPVCNKKFSRVAGLKSHVMLHKKEEVSSPPPVCVQRQTLLAIVSESRTALCSLQNLICSECGDEFVLQSQLSLHMEEHRKELSGIKVYTCKTCSKEFKTFVQLREHTKSHVKMRALSSSSRNYKKNIDRSGFTNSCHHCGKAFKKPSQLVRHIRIHTGERPYKCTHCNKAFNQKVVLQTHMVKHTGEKPHMCMFCPASFSQKGNLHSHVQRVHSETKGVPLFPCMDCSCVFKKLGSLNAHISKMHISVIEVPSSTSETETTGQTAGGSEGGEGVTDVIQQLLELSEQVSGETAQPQPPEPTIAMETAINQDILQQALENSGLSVVQPQSEAPSGESQNPSTEGTASESKKVEFPDKSLREKRRSIFKKPIQMPGSIREEDGVRWHGCPYCAKEFKKPSDLVRHIRIHTHEKPFKCKQCFRAFAVKSTLTAHMKTHTGIKAFECQCCLKRFSTSGSMKVHMRLHTGVRPFPCPHCDKIFRTSGHRKTHIASHFKSLQQKKNRFQRKANKAKASKNILPLPDIPLQEPILITDYGLVPSQNPRLAFQQFLEVVGNDRPYKCQYCSKAYKKSSHLKQHVRSHTGERPYKCIQCSRGFASSGVLKAHIRTHSGLKAYKCLVCDTTFTTSGSLRRHMTTHSELRPYMCPYCQKTFKSSPNCRKHMKTHRYELAQQLQPQSGEDPLGTSAVTHDMPVEMEADSLQQAATTAAEQQGMLGLAQAEVVNGGQQVTLDGPLADQPLVQGEDSYVTTQHALPQNISQFETPTLPQPTFDQQSLTQGFTIPEPSYNQPQFSAVQQLQDSSTLESQALSSSYHAPNLLHVPSSEVTNGLLQESSQGDLQLPTEAADYQEDGEDNTKRAYRCSWCSKAFKKSSHLKQHIRSHTGEKPYACHLCGRGFVSAGVLKSHLNTHTGMKPYKCDVCEASFTTNGSLSRHAFIHSKSFKCSMCNECFRSSLFCKRHMKKEHGVEEKVTDFEPQDGEDDDEDGDQKTSKRRSLEIITFTEEQAAELAKDPGQEASVSERILAQSAAERDRISEIKDKAVELETEPKFANCCSYCPKSFKKPSDLVRHIRIHTGERPYKCDECGKSFTVKSTLDCHVKTHTGQKLFSCHMCNTSFSTKGSLKVHMRLHTGSKPFKCPFCELRFRTSGHRKTHIQCHFRPNSDSRKSKRSSASAGHSRHSQDSGTRQTGGSGQSQQPAASEPLQPVGLLQAPSSDPSIYLPASQVLSGQFDQNLLQPGLVSQAILPASMSAAGDLTVSLPDGLTTLDGIHLQLTPASLVCPNVQISGIDTGNITLQIDPALLQQTLQQGLLSHPLSVDTSLVSHSANQLMSTSDPSVSANVVIHPLTSLSMQPPTISSPQVSMAGLPEQDVAGPQDLNHVMSNAGLVAGASSGQEITLTINNSSLTQALAQVQAQASAATLTISGQDLLPQHGSSNGAEMNGSIRLALPLSSQPTSATMTITNDHLLPQSPANTGMAVTSLAPSTTLSHTAASKSLVMSPGGVASDGTVTLTLTDAQGMLDGVTLNLSAQGQTFPGVLNETGIPGQSANSSQQVLLVSHHSQSTNGASDNGYFSPADGGKGGKDSQLDMESRNQCYYCNQLCENANALRRHCKQAHGKDRCHVCGVCKKAFKRATHLKEHERVHQPGPSPSSQKPRVFNCTSCAKAFAKRSQLERHNRTHTGERPFKCSQCDKAFNQKSALQVHMVKHTGKKPFKCEVCSISFTQKSNMKHHMKRSHGYGQLQDVSLGVDEPAPRVEVSPELDLEVVPEPTGDWHTVFP</sequence>
<feature type="domain" description="C2H2-type" evidence="14">
    <location>
        <begin position="881"/>
        <end position="908"/>
    </location>
</feature>
<gene>
    <name evidence="15" type="ORF">CCH79_00012060</name>
</gene>
<keyword evidence="6 12" id="KW-0863">Zinc-finger</keyword>
<comment type="subcellular location">
    <subcellularLocation>
        <location evidence="2">Nucleus</location>
    </subcellularLocation>
</comment>
<dbReference type="Pfam" id="PF00096">
    <property type="entry name" value="zf-C2H2"/>
    <property type="match status" value="20"/>
</dbReference>
<dbReference type="SUPFAM" id="SSF57667">
    <property type="entry name" value="beta-beta-alpha zinc fingers"/>
    <property type="match status" value="16"/>
</dbReference>
<feature type="compositionally biased region" description="Acidic residues" evidence="13">
    <location>
        <begin position="1268"/>
        <end position="1279"/>
    </location>
</feature>
<feature type="domain" description="C2H2-type" evidence="14">
    <location>
        <begin position="486"/>
        <end position="514"/>
    </location>
</feature>
<dbReference type="FunFam" id="3.30.160.60:FF:001071">
    <property type="entry name" value="zinc finger protein 236"/>
    <property type="match status" value="1"/>
</dbReference>
<dbReference type="PANTHER" id="PTHR24396:SF21">
    <property type="entry name" value="ZINC FINGER PROTEIN 236"/>
    <property type="match status" value="1"/>
</dbReference>
<dbReference type="FunFam" id="3.30.160.60:FF:001009">
    <property type="entry name" value="Zinc finger protein 26"/>
    <property type="match status" value="1"/>
</dbReference>
<evidence type="ECO:0000313" key="16">
    <source>
        <dbReference type="Proteomes" id="UP000250572"/>
    </source>
</evidence>
<evidence type="ECO:0000256" key="2">
    <source>
        <dbReference type="ARBA" id="ARBA00004123"/>
    </source>
</evidence>
<proteinExistence type="inferred from homology"/>
<feature type="domain" description="C2H2-type" evidence="14">
    <location>
        <begin position="709"/>
        <end position="736"/>
    </location>
</feature>
<feature type="domain" description="C2H2-type" evidence="14">
    <location>
        <begin position="458"/>
        <end position="485"/>
    </location>
</feature>
<feature type="region of interest" description="Disordered" evidence="13">
    <location>
        <begin position="548"/>
        <end position="568"/>
    </location>
</feature>
<feature type="domain" description="C2H2-type" evidence="14">
    <location>
        <begin position="2008"/>
        <end position="2031"/>
    </location>
</feature>
<dbReference type="SMART" id="SM00355">
    <property type="entry name" value="ZnF_C2H2"/>
    <property type="match status" value="30"/>
</dbReference>
<name>A0A315WA41_GAMAF</name>
<feature type="domain" description="C2H2-type" evidence="14">
    <location>
        <begin position="430"/>
        <end position="457"/>
    </location>
</feature>
<dbReference type="FunFam" id="3.30.160.60:FF:001115">
    <property type="entry name" value="Zinc finger protein 236"/>
    <property type="match status" value="1"/>
</dbReference>
<feature type="region of interest" description="Disordered" evidence="13">
    <location>
        <begin position="85"/>
        <end position="144"/>
    </location>
</feature>
<feature type="domain" description="C2H2-type" evidence="14">
    <location>
        <begin position="853"/>
        <end position="880"/>
    </location>
</feature>
<dbReference type="InterPro" id="IPR051643">
    <property type="entry name" value="Transcr_Reg_ZincFinger"/>
</dbReference>
<feature type="compositionally biased region" description="Basic residues" evidence="13">
    <location>
        <begin position="104"/>
        <end position="118"/>
    </location>
</feature>